<name>A0A0D0DA68_9AGAM</name>
<proteinExistence type="predicted"/>
<evidence type="ECO:0000313" key="1">
    <source>
        <dbReference type="EMBL" id="KIK93992.1"/>
    </source>
</evidence>
<gene>
    <name evidence="1" type="ORF">PAXRUDRAFT_33770</name>
</gene>
<organism evidence="1 2">
    <name type="scientific">Paxillus rubicundulus Ve08.2h10</name>
    <dbReference type="NCBI Taxonomy" id="930991"/>
    <lineage>
        <taxon>Eukaryota</taxon>
        <taxon>Fungi</taxon>
        <taxon>Dikarya</taxon>
        <taxon>Basidiomycota</taxon>
        <taxon>Agaricomycotina</taxon>
        <taxon>Agaricomycetes</taxon>
        <taxon>Agaricomycetidae</taxon>
        <taxon>Boletales</taxon>
        <taxon>Paxilineae</taxon>
        <taxon>Paxillaceae</taxon>
        <taxon>Paxillus</taxon>
    </lineage>
</organism>
<dbReference type="Pfam" id="PF18758">
    <property type="entry name" value="KDZ"/>
    <property type="match status" value="1"/>
</dbReference>
<keyword evidence="2" id="KW-1185">Reference proteome</keyword>
<dbReference type="InterPro" id="IPR040521">
    <property type="entry name" value="KDZ"/>
</dbReference>
<reference evidence="2" key="2">
    <citation type="submission" date="2015-01" db="EMBL/GenBank/DDBJ databases">
        <title>Evolutionary Origins and Diversification of the Mycorrhizal Mutualists.</title>
        <authorList>
            <consortium name="DOE Joint Genome Institute"/>
            <consortium name="Mycorrhizal Genomics Consortium"/>
            <person name="Kohler A."/>
            <person name="Kuo A."/>
            <person name="Nagy L.G."/>
            <person name="Floudas D."/>
            <person name="Copeland A."/>
            <person name="Barry K.W."/>
            <person name="Cichocki N."/>
            <person name="Veneault-Fourrey C."/>
            <person name="LaButti K."/>
            <person name="Lindquist E.A."/>
            <person name="Lipzen A."/>
            <person name="Lundell T."/>
            <person name="Morin E."/>
            <person name="Murat C."/>
            <person name="Riley R."/>
            <person name="Ohm R."/>
            <person name="Sun H."/>
            <person name="Tunlid A."/>
            <person name="Henrissat B."/>
            <person name="Grigoriev I.V."/>
            <person name="Hibbett D.S."/>
            <person name="Martin F."/>
        </authorList>
    </citation>
    <scope>NUCLEOTIDE SEQUENCE [LARGE SCALE GENOMIC DNA]</scope>
    <source>
        <strain evidence="2">Ve08.2h10</strain>
    </source>
</reference>
<dbReference type="OrthoDB" id="2505969at2759"/>
<dbReference type="EMBL" id="KN825137">
    <property type="protein sequence ID" value="KIK93992.1"/>
    <property type="molecule type" value="Genomic_DNA"/>
</dbReference>
<dbReference type="HOGENOM" id="CLU_056797_1_0_1"/>
<reference evidence="1 2" key="1">
    <citation type="submission" date="2014-04" db="EMBL/GenBank/DDBJ databases">
        <authorList>
            <consortium name="DOE Joint Genome Institute"/>
            <person name="Kuo A."/>
            <person name="Kohler A."/>
            <person name="Jargeat P."/>
            <person name="Nagy L.G."/>
            <person name="Floudas D."/>
            <person name="Copeland A."/>
            <person name="Barry K.W."/>
            <person name="Cichocki N."/>
            <person name="Veneault-Fourrey C."/>
            <person name="LaButti K."/>
            <person name="Lindquist E.A."/>
            <person name="Lipzen A."/>
            <person name="Lundell T."/>
            <person name="Morin E."/>
            <person name="Murat C."/>
            <person name="Sun H."/>
            <person name="Tunlid A."/>
            <person name="Henrissat B."/>
            <person name="Grigoriev I.V."/>
            <person name="Hibbett D.S."/>
            <person name="Martin F."/>
            <person name="Nordberg H.P."/>
            <person name="Cantor M.N."/>
            <person name="Hua S.X."/>
        </authorList>
    </citation>
    <scope>NUCLEOTIDE SEQUENCE [LARGE SCALE GENOMIC DNA]</scope>
    <source>
        <strain evidence="1 2">Ve08.2h10</strain>
    </source>
</reference>
<protein>
    <submittedName>
        <fullName evidence="1">Uncharacterized protein</fullName>
    </submittedName>
</protein>
<evidence type="ECO:0000313" key="2">
    <source>
        <dbReference type="Proteomes" id="UP000054538"/>
    </source>
</evidence>
<dbReference type="AlphaFoldDB" id="A0A0D0DA68"/>
<dbReference type="Proteomes" id="UP000054538">
    <property type="component" value="Unassembled WGS sequence"/>
</dbReference>
<sequence length="296" mass="33257">MPPTAAKPEKLLHQKIRSKCEASLMRQGFLAKYPLAVVAKVLEVFREHTLGAYDIGCGFLETVLGSSLGPMFMDKQSCLCIDAFHGYAHNHICQSMHRPLCIFSILNTLAPVIRHAFLDLFFKQWNDNKNANLGTMILDNYCQAQHIIYTESLALVEVKVSLGIGDKDLDGWCQEELQYLNNLSQEPESGVLAGTYIELPQELWDVEQSTDHVRAHASDSFVKNFSSAPTDYQLTALESTDAGSGFYAFNLSQMHKLETEHCCAAEQWDILQQEAIAMEIQLGITCKWEPSSPEYQ</sequence>
<dbReference type="InParanoid" id="A0A0D0DA68"/>
<accession>A0A0D0DA68</accession>